<sequence length="623" mass="64723">MTPAPLPPYGNNRHRSIRRRLSITMATVAAALLAVPAAAAALPVPHEAAASVTAAAPPTLNQLAAAKGRYFASATDNPELSDAPYTAVLGSEFGVITPGNSMKWDTTEPTRGQFSFAKGDAVVSFAQAHGEDVRGHTLVWHSQLPGWVSALPASEVRSAMESHIAGEAGHYKGQVKAWDVVNEPFNDDGTYRTSPFYNAMGKDFITYALQAARAADPAAKLYINDYNTDGTGAKSDAMYNLVRDLKAAGVPIDGVGFQAHLATQYGFPSQMQQNLQRFADLGVDVAITELDVRMVLPADATKLAAQSTYYRQVTEACLAVSRCVGITIWDYTDKYSWVPGAFSGQGSACLWDSNLQPKAVLDVVRTALGYTGGGGTGDTQAPTVPAGLTVTGATSSSVSLSWTAATDNTGVTGYDVFRGGTQVGSSTATTFTSTGLTASTAYSFTVRAKDAAGNVSAQSTAVTGTTQAGGGTGGGTLKVQYKNNDSSAGDNQIRPWLQLVNTGSGAVGLSSVKVRYWFSGEAGASTYSTACDYAVIGCGSVTQSVSASGSSTPGADHYLEVGFSSGSLAAGASTGELQLRFNKTDWSNFSETDDYSRGTNTTFADAAKIAVYVGGTLVWGTAP</sequence>
<evidence type="ECO:0000256" key="3">
    <source>
        <dbReference type="ARBA" id="ARBA00022651"/>
    </source>
</evidence>
<dbReference type="Gene3D" id="3.20.20.80">
    <property type="entry name" value="Glycosidases"/>
    <property type="match status" value="1"/>
</dbReference>
<dbReference type="Gene3D" id="2.60.40.10">
    <property type="entry name" value="Immunoglobulins"/>
    <property type="match status" value="1"/>
</dbReference>
<comment type="similarity">
    <text evidence="10">Belongs to the glycosyl hydrolase 10 (cellulase F) family.</text>
</comment>
<evidence type="ECO:0000256" key="1">
    <source>
        <dbReference type="ARBA" id="ARBA00004613"/>
    </source>
</evidence>
<evidence type="ECO:0000256" key="4">
    <source>
        <dbReference type="ARBA" id="ARBA00022729"/>
    </source>
</evidence>
<feature type="compositionally biased region" description="Low complexity" evidence="11">
    <location>
        <begin position="455"/>
        <end position="466"/>
    </location>
</feature>
<gene>
    <name evidence="16" type="ORF">J0695_01705</name>
</gene>
<evidence type="ECO:0000256" key="11">
    <source>
        <dbReference type="SAM" id="MobiDB-lite"/>
    </source>
</evidence>
<evidence type="ECO:0000256" key="8">
    <source>
        <dbReference type="ARBA" id="ARBA00023326"/>
    </source>
</evidence>
<dbReference type="Pfam" id="PF00331">
    <property type="entry name" value="Glyco_hydro_10"/>
    <property type="match status" value="1"/>
</dbReference>
<dbReference type="InterPro" id="IPR001000">
    <property type="entry name" value="GH10_dom"/>
</dbReference>
<proteinExistence type="inferred from homology"/>
<keyword evidence="3" id="KW-0858">Xylan degradation</keyword>
<dbReference type="FunFam" id="2.60.40.10:FF:001114">
    <property type="entry name" value="Chitinase A1"/>
    <property type="match status" value="1"/>
</dbReference>
<dbReference type="CDD" id="cd00063">
    <property type="entry name" value="FN3"/>
    <property type="match status" value="1"/>
</dbReference>
<evidence type="ECO:0000256" key="10">
    <source>
        <dbReference type="RuleBase" id="RU361174"/>
    </source>
</evidence>
<dbReference type="PROSITE" id="PS51172">
    <property type="entry name" value="CBM3"/>
    <property type="match status" value="1"/>
</dbReference>
<feature type="domain" description="Fibronectin type-III" evidence="13">
    <location>
        <begin position="384"/>
        <end position="469"/>
    </location>
</feature>
<dbReference type="Gene3D" id="2.60.40.710">
    <property type="entry name" value="Endoglucanase-like"/>
    <property type="match status" value="1"/>
</dbReference>
<keyword evidence="2" id="KW-0964">Secreted</keyword>
<dbReference type="GO" id="GO:0005576">
    <property type="term" value="C:extracellular region"/>
    <property type="evidence" value="ECO:0007669"/>
    <property type="project" value="UniProtKB-SubCell"/>
</dbReference>
<feature type="region of interest" description="Disordered" evidence="11">
    <location>
        <begin position="455"/>
        <end position="475"/>
    </location>
</feature>
<dbReference type="SUPFAM" id="SSF49265">
    <property type="entry name" value="Fibronectin type III"/>
    <property type="match status" value="1"/>
</dbReference>
<comment type="subcellular location">
    <subcellularLocation>
        <location evidence="1">Secreted</location>
    </subcellularLocation>
</comment>
<evidence type="ECO:0000256" key="6">
    <source>
        <dbReference type="ARBA" id="ARBA00023277"/>
    </source>
</evidence>
<dbReference type="EMBL" id="JAFLRJ010000013">
    <property type="protein sequence ID" value="MBO0510530.1"/>
    <property type="molecule type" value="Genomic_DNA"/>
</dbReference>
<keyword evidence="17" id="KW-1185">Reference proteome</keyword>
<dbReference type="EC" id="3.2.1.8" evidence="10"/>
<name>A0A939JFY5_9ACTN</name>
<feature type="active site" description="Nucleophile" evidence="9">
    <location>
        <position position="289"/>
    </location>
</feature>
<feature type="signal peptide" evidence="12">
    <location>
        <begin position="1"/>
        <end position="40"/>
    </location>
</feature>
<keyword evidence="7 10" id="KW-0326">Glycosidase</keyword>
<protein>
    <recommendedName>
        <fullName evidence="10">Beta-xylanase</fullName>
        <ecNumber evidence="10">3.2.1.8</ecNumber>
    </recommendedName>
</protein>
<evidence type="ECO:0000256" key="7">
    <source>
        <dbReference type="ARBA" id="ARBA00023295"/>
    </source>
</evidence>
<dbReference type="RefSeq" id="WP_206959402.1">
    <property type="nucleotide sequence ID" value="NZ_BAAAJJ010000001.1"/>
</dbReference>
<dbReference type="InterPro" id="IPR036116">
    <property type="entry name" value="FN3_sf"/>
</dbReference>
<dbReference type="PANTHER" id="PTHR31490">
    <property type="entry name" value="GLYCOSYL HYDROLASE"/>
    <property type="match status" value="1"/>
</dbReference>
<dbReference type="InterPro" id="IPR031158">
    <property type="entry name" value="GH10_AS"/>
</dbReference>
<feature type="chain" id="PRO_5038854559" description="Beta-xylanase" evidence="12">
    <location>
        <begin position="41"/>
        <end position="623"/>
    </location>
</feature>
<dbReference type="GO" id="GO:0045493">
    <property type="term" value="P:xylan catabolic process"/>
    <property type="evidence" value="ECO:0007669"/>
    <property type="project" value="UniProtKB-KW"/>
</dbReference>
<dbReference type="SMART" id="SM01067">
    <property type="entry name" value="CBM_3"/>
    <property type="match status" value="1"/>
</dbReference>
<evidence type="ECO:0000259" key="14">
    <source>
        <dbReference type="PROSITE" id="PS51172"/>
    </source>
</evidence>
<dbReference type="SUPFAM" id="SSF51445">
    <property type="entry name" value="(Trans)glycosidases"/>
    <property type="match status" value="1"/>
</dbReference>
<dbReference type="InterPro" id="IPR013783">
    <property type="entry name" value="Ig-like_fold"/>
</dbReference>
<evidence type="ECO:0000256" key="9">
    <source>
        <dbReference type="PROSITE-ProRule" id="PRU10061"/>
    </source>
</evidence>
<evidence type="ECO:0000313" key="16">
    <source>
        <dbReference type="EMBL" id="MBO0510530.1"/>
    </source>
</evidence>
<reference evidence="16" key="1">
    <citation type="submission" date="2021-03" db="EMBL/GenBank/DDBJ databases">
        <title>Streptomyces poriferae sp. nov., a novel marine sponge-derived Actinobacteria species with anti-MRSA activity.</title>
        <authorList>
            <person name="Sandoval-Powers M."/>
            <person name="Kralova S."/>
            <person name="Nguyen G.-S."/>
            <person name="Fawwal D."/>
            <person name="Degnes K."/>
            <person name="Klinkenberg G."/>
            <person name="Sletta H."/>
            <person name="Wentzel A."/>
            <person name="Liles M.R."/>
        </authorList>
    </citation>
    <scope>NUCLEOTIDE SEQUENCE</scope>
    <source>
        <strain evidence="16">DSM 41794</strain>
    </source>
</reference>
<keyword evidence="5 10" id="KW-0378">Hydrolase</keyword>
<organism evidence="16 17">
    <name type="scientific">Streptomyces beijiangensis</name>
    <dbReference type="NCBI Taxonomy" id="163361"/>
    <lineage>
        <taxon>Bacteria</taxon>
        <taxon>Bacillati</taxon>
        <taxon>Actinomycetota</taxon>
        <taxon>Actinomycetes</taxon>
        <taxon>Kitasatosporales</taxon>
        <taxon>Streptomycetaceae</taxon>
        <taxon>Streptomyces</taxon>
    </lineage>
</organism>
<evidence type="ECO:0000259" key="15">
    <source>
        <dbReference type="PROSITE" id="PS51760"/>
    </source>
</evidence>
<dbReference type="Pfam" id="PF00041">
    <property type="entry name" value="fn3"/>
    <property type="match status" value="1"/>
</dbReference>
<dbReference type="SMART" id="SM00633">
    <property type="entry name" value="Glyco_10"/>
    <property type="match status" value="1"/>
</dbReference>
<evidence type="ECO:0000256" key="5">
    <source>
        <dbReference type="ARBA" id="ARBA00022801"/>
    </source>
</evidence>
<keyword evidence="8 10" id="KW-0624">Polysaccharide degradation</keyword>
<dbReference type="SUPFAM" id="SSF49384">
    <property type="entry name" value="Carbohydrate-binding domain"/>
    <property type="match status" value="1"/>
</dbReference>
<accession>A0A939JFY5</accession>
<evidence type="ECO:0000256" key="12">
    <source>
        <dbReference type="SAM" id="SignalP"/>
    </source>
</evidence>
<dbReference type="GO" id="GO:0031176">
    <property type="term" value="F:endo-1,4-beta-xylanase activity"/>
    <property type="evidence" value="ECO:0007669"/>
    <property type="project" value="UniProtKB-EC"/>
</dbReference>
<comment type="caution">
    <text evidence="16">The sequence shown here is derived from an EMBL/GenBank/DDBJ whole genome shotgun (WGS) entry which is preliminary data.</text>
</comment>
<evidence type="ECO:0000313" key="17">
    <source>
        <dbReference type="Proteomes" id="UP000664167"/>
    </source>
</evidence>
<feature type="domain" description="CBM3" evidence="14">
    <location>
        <begin position="473"/>
        <end position="623"/>
    </location>
</feature>
<dbReference type="Pfam" id="PF00942">
    <property type="entry name" value="CBM_3"/>
    <property type="match status" value="1"/>
</dbReference>
<dbReference type="PROSITE" id="PS00591">
    <property type="entry name" value="GH10_1"/>
    <property type="match status" value="1"/>
</dbReference>
<dbReference type="InterPro" id="IPR044846">
    <property type="entry name" value="GH10"/>
</dbReference>
<comment type="catalytic activity">
    <reaction evidence="10">
        <text>Endohydrolysis of (1-&gt;4)-beta-D-xylosidic linkages in xylans.</text>
        <dbReference type="EC" id="3.2.1.8"/>
    </reaction>
</comment>
<feature type="domain" description="GH10" evidence="15">
    <location>
        <begin position="74"/>
        <end position="367"/>
    </location>
</feature>
<evidence type="ECO:0000256" key="2">
    <source>
        <dbReference type="ARBA" id="ARBA00022525"/>
    </source>
</evidence>
<dbReference type="PANTHER" id="PTHR31490:SF35">
    <property type="entry name" value="ENDO-1,4-BETA-XYLANASE"/>
    <property type="match status" value="1"/>
</dbReference>
<keyword evidence="4 12" id="KW-0732">Signal</keyword>
<dbReference type="Proteomes" id="UP000664167">
    <property type="component" value="Unassembled WGS sequence"/>
</dbReference>
<dbReference type="InterPro" id="IPR017853">
    <property type="entry name" value="GH"/>
</dbReference>
<dbReference type="PROSITE" id="PS51760">
    <property type="entry name" value="GH10_2"/>
    <property type="match status" value="1"/>
</dbReference>
<dbReference type="InterPro" id="IPR036966">
    <property type="entry name" value="CBM3_sf"/>
</dbReference>
<dbReference type="InterPro" id="IPR008965">
    <property type="entry name" value="CBM2/CBM3_carb-bd_dom_sf"/>
</dbReference>
<evidence type="ECO:0000259" key="13">
    <source>
        <dbReference type="PROSITE" id="PS50853"/>
    </source>
</evidence>
<dbReference type="AlphaFoldDB" id="A0A939JFY5"/>
<dbReference type="InterPro" id="IPR001956">
    <property type="entry name" value="CBM3"/>
</dbReference>
<keyword evidence="6 10" id="KW-0119">Carbohydrate metabolism</keyword>
<dbReference type="PROSITE" id="PS50853">
    <property type="entry name" value="FN3"/>
    <property type="match status" value="1"/>
</dbReference>
<dbReference type="PRINTS" id="PR00134">
    <property type="entry name" value="GLHYDRLASE10"/>
</dbReference>
<dbReference type="SMART" id="SM00060">
    <property type="entry name" value="FN3"/>
    <property type="match status" value="1"/>
</dbReference>
<dbReference type="GO" id="GO:0030248">
    <property type="term" value="F:cellulose binding"/>
    <property type="evidence" value="ECO:0007669"/>
    <property type="project" value="InterPro"/>
</dbReference>
<dbReference type="InterPro" id="IPR003961">
    <property type="entry name" value="FN3_dom"/>
</dbReference>